<dbReference type="RefSeq" id="WP_329511113.1">
    <property type="nucleotide sequence ID" value="NZ_BAAAYZ010000078.1"/>
</dbReference>
<evidence type="ECO:0000256" key="1">
    <source>
        <dbReference type="SAM" id="MobiDB-lite"/>
    </source>
</evidence>
<gene>
    <name evidence="2" type="ORF">VXC91_33445</name>
</gene>
<keyword evidence="3" id="KW-1185">Reference proteome</keyword>
<dbReference type="EMBL" id="JAYWVC010000175">
    <property type="protein sequence ID" value="MED7826720.1"/>
    <property type="molecule type" value="Genomic_DNA"/>
</dbReference>
<proteinExistence type="predicted"/>
<sequence length="266" mass="29737">MRAPSLNTSHLEALERKRFQLNDEQKHQLGRMREERERLAIPSWKRRPYGDVEDLAQRLEDAVREAGRAATAADTEAQRLAELTAQERGSGQPRGQAYAAETNRLLDRAEALMVTPRAGLGNVGAAAWDVVRSSGFAAALGALQDAPEEIENIAMRLAEMRIRASRLAHDMDKQTREELALVHGQLVREREAAQTYQGIARDIAAEMALRDKIAQRHPSLHDEETDGRRKLRQGKKTRSGMKTAPPEGQAMADEQNPHQALHRGPR</sequence>
<feature type="region of interest" description="Disordered" evidence="1">
    <location>
        <begin position="215"/>
        <end position="266"/>
    </location>
</feature>
<feature type="compositionally biased region" description="Basic and acidic residues" evidence="1">
    <location>
        <begin position="215"/>
        <end position="228"/>
    </location>
</feature>
<feature type="compositionally biased region" description="Basic residues" evidence="1">
    <location>
        <begin position="229"/>
        <end position="239"/>
    </location>
</feature>
<reference evidence="2" key="1">
    <citation type="submission" date="2024-01" db="EMBL/GenBank/DDBJ databases">
        <title>First draft genome sequence data of TA4-1, the type strain of Gram-positive actinobacterium Streptomyces chiangmaiensis.</title>
        <authorList>
            <person name="Yasawong M."/>
            <person name="Nantapong N."/>
        </authorList>
    </citation>
    <scope>NUCLEOTIDE SEQUENCE</scope>
    <source>
        <strain evidence="2">TA4-1</strain>
    </source>
</reference>
<protein>
    <submittedName>
        <fullName evidence="2">Uncharacterized protein</fullName>
    </submittedName>
</protein>
<organism evidence="2 3">
    <name type="scientific">Streptomyces chiangmaiensis</name>
    <dbReference type="NCBI Taxonomy" id="766497"/>
    <lineage>
        <taxon>Bacteria</taxon>
        <taxon>Bacillati</taxon>
        <taxon>Actinomycetota</taxon>
        <taxon>Actinomycetes</taxon>
        <taxon>Kitasatosporales</taxon>
        <taxon>Streptomycetaceae</taxon>
        <taxon>Streptomyces</taxon>
    </lineage>
</organism>
<evidence type="ECO:0000313" key="2">
    <source>
        <dbReference type="EMBL" id="MED7826720.1"/>
    </source>
</evidence>
<dbReference type="Proteomes" id="UP001333996">
    <property type="component" value="Unassembled WGS sequence"/>
</dbReference>
<evidence type="ECO:0000313" key="3">
    <source>
        <dbReference type="Proteomes" id="UP001333996"/>
    </source>
</evidence>
<name>A0ABU7FS19_9ACTN</name>
<accession>A0ABU7FS19</accession>
<comment type="caution">
    <text evidence="2">The sequence shown here is derived from an EMBL/GenBank/DDBJ whole genome shotgun (WGS) entry which is preliminary data.</text>
</comment>